<feature type="transmembrane region" description="Helical" evidence="2">
    <location>
        <begin position="6"/>
        <end position="26"/>
    </location>
</feature>
<keyword evidence="2" id="KW-0812">Transmembrane</keyword>
<proteinExistence type="predicted"/>
<keyword evidence="1" id="KW-0175">Coiled coil</keyword>
<evidence type="ECO:0000313" key="3">
    <source>
        <dbReference type="EMBL" id="VEF06722.1"/>
    </source>
</evidence>
<reference evidence="3 4" key="1">
    <citation type="submission" date="2018-12" db="EMBL/GenBank/DDBJ databases">
        <authorList>
            <consortium name="Pathogen Informatics"/>
        </authorList>
    </citation>
    <scope>NUCLEOTIDE SEQUENCE [LARGE SCALE GENOMIC DNA]</scope>
    <source>
        <strain evidence="3 4">NCTC6180</strain>
    </source>
</reference>
<keyword evidence="2" id="KW-1133">Transmembrane helix</keyword>
<gene>
    <name evidence="3" type="ORF">NCTC6180_00894</name>
</gene>
<keyword evidence="2" id="KW-0472">Membrane</keyword>
<dbReference type="RefSeq" id="WP_154803889.1">
    <property type="nucleotide sequence ID" value="NZ_CP065054.1"/>
</dbReference>
<protein>
    <submittedName>
        <fullName evidence="3">Phage protein</fullName>
    </submittedName>
</protein>
<name>A0A7Z9D0V8_STRSZ</name>
<dbReference type="EMBL" id="LR134317">
    <property type="protein sequence ID" value="VEF06722.1"/>
    <property type="molecule type" value="Genomic_DNA"/>
</dbReference>
<evidence type="ECO:0000256" key="1">
    <source>
        <dbReference type="SAM" id="Coils"/>
    </source>
</evidence>
<feature type="coiled-coil region" evidence="1">
    <location>
        <begin position="54"/>
        <end position="88"/>
    </location>
</feature>
<dbReference type="GeneID" id="83704791"/>
<evidence type="ECO:0000256" key="2">
    <source>
        <dbReference type="SAM" id="Phobius"/>
    </source>
</evidence>
<accession>A0A7Z9D0V8</accession>
<organism evidence="3 4">
    <name type="scientific">Streptococcus equi subsp. zooepidemicus</name>
    <dbReference type="NCBI Taxonomy" id="40041"/>
    <lineage>
        <taxon>Bacteria</taxon>
        <taxon>Bacillati</taxon>
        <taxon>Bacillota</taxon>
        <taxon>Bacilli</taxon>
        <taxon>Lactobacillales</taxon>
        <taxon>Streptococcaceae</taxon>
        <taxon>Streptococcus</taxon>
    </lineage>
</organism>
<dbReference type="Proteomes" id="UP000269903">
    <property type="component" value="Chromosome"/>
</dbReference>
<evidence type="ECO:0000313" key="4">
    <source>
        <dbReference type="Proteomes" id="UP000269903"/>
    </source>
</evidence>
<dbReference type="AlphaFoldDB" id="A0A7Z9D0V8"/>
<sequence>MQIDILQIASLCGAIMTVVTLAKLVVQPFQNAIKKNNETMQLLQDTIKTLTFDLKDSQKDRENIHKVLDKHEDRINRTEDEIIVHKEQLKILFNFNKEK</sequence>